<feature type="domain" description="NAD(P)-binding" evidence="1">
    <location>
        <begin position="7"/>
        <end position="198"/>
    </location>
</feature>
<evidence type="ECO:0000313" key="3">
    <source>
        <dbReference type="Proteomes" id="UP001611494"/>
    </source>
</evidence>
<comment type="caution">
    <text evidence="2">The sequence shown here is derived from an EMBL/GenBank/DDBJ whole genome shotgun (WGS) entry which is preliminary data.</text>
</comment>
<evidence type="ECO:0000313" key="2">
    <source>
        <dbReference type="EMBL" id="MFI2233719.1"/>
    </source>
</evidence>
<dbReference type="InterPro" id="IPR051606">
    <property type="entry name" value="Polyketide_Oxido-like"/>
</dbReference>
<organism evidence="2 3">
    <name type="scientific">Nocardia testacea</name>
    <dbReference type="NCBI Taxonomy" id="248551"/>
    <lineage>
        <taxon>Bacteria</taxon>
        <taxon>Bacillati</taxon>
        <taxon>Actinomycetota</taxon>
        <taxon>Actinomycetes</taxon>
        <taxon>Mycobacteriales</taxon>
        <taxon>Nocardiaceae</taxon>
        <taxon>Nocardia</taxon>
    </lineage>
</organism>
<accession>A0ABW7W560</accession>
<dbReference type="Gene3D" id="3.40.50.720">
    <property type="entry name" value="NAD(P)-binding Rossmann-like Domain"/>
    <property type="match status" value="1"/>
</dbReference>
<dbReference type="RefSeq" id="WP_397066068.1">
    <property type="nucleotide sequence ID" value="NZ_JBIRYL010000016.1"/>
</dbReference>
<dbReference type="Proteomes" id="UP001611494">
    <property type="component" value="Unassembled WGS sequence"/>
</dbReference>
<keyword evidence="3" id="KW-1185">Reference proteome</keyword>
<dbReference type="InterPro" id="IPR036291">
    <property type="entry name" value="NAD(P)-bd_dom_sf"/>
</dbReference>
<evidence type="ECO:0000259" key="1">
    <source>
        <dbReference type="Pfam" id="PF13460"/>
    </source>
</evidence>
<dbReference type="InterPro" id="IPR016040">
    <property type="entry name" value="NAD(P)-bd_dom"/>
</dbReference>
<dbReference type="PANTHER" id="PTHR43355">
    <property type="entry name" value="FLAVIN REDUCTASE (NADPH)"/>
    <property type="match status" value="1"/>
</dbReference>
<proteinExistence type="predicted"/>
<sequence>MKIAVVGAAGMVGSRVVAEAAHRGHEPLAVCRTGRPAGLPSGVVAVRGDADDRRRMSELFGGVDAVVGATRAAAGREHTVAASTTALLDAAAASGVRILLVGGAAPLWHPRDPGRLVLDSPEYVPESIRDVAGASVAQLEVCRAHPADWVYLSPPALLRPGQRTGSYRRGTTTLVADAAGFSRISAEDLAVAVLDELENTGGERHFTVGY</sequence>
<dbReference type="SUPFAM" id="SSF51735">
    <property type="entry name" value="NAD(P)-binding Rossmann-fold domains"/>
    <property type="match status" value="1"/>
</dbReference>
<dbReference type="PANTHER" id="PTHR43355:SF2">
    <property type="entry name" value="FLAVIN REDUCTASE (NADPH)"/>
    <property type="match status" value="1"/>
</dbReference>
<name>A0ABW7W560_9NOCA</name>
<dbReference type="EMBL" id="JBIRYL010000016">
    <property type="protein sequence ID" value="MFI2233719.1"/>
    <property type="molecule type" value="Genomic_DNA"/>
</dbReference>
<reference evidence="2 3" key="1">
    <citation type="submission" date="2024-10" db="EMBL/GenBank/DDBJ databases">
        <title>The Natural Products Discovery Center: Release of the First 8490 Sequenced Strains for Exploring Actinobacteria Biosynthetic Diversity.</title>
        <authorList>
            <person name="Kalkreuter E."/>
            <person name="Kautsar S.A."/>
            <person name="Yang D."/>
            <person name="Bader C.D."/>
            <person name="Teijaro C.N."/>
            <person name="Fluegel L."/>
            <person name="Davis C.M."/>
            <person name="Simpson J.R."/>
            <person name="Lauterbach L."/>
            <person name="Steele A.D."/>
            <person name="Gui C."/>
            <person name="Meng S."/>
            <person name="Li G."/>
            <person name="Viehrig K."/>
            <person name="Ye F."/>
            <person name="Su P."/>
            <person name="Kiefer A.F."/>
            <person name="Nichols A."/>
            <person name="Cepeda A.J."/>
            <person name="Yan W."/>
            <person name="Fan B."/>
            <person name="Jiang Y."/>
            <person name="Adhikari A."/>
            <person name="Zheng C.-J."/>
            <person name="Schuster L."/>
            <person name="Cowan T.M."/>
            <person name="Smanski M.J."/>
            <person name="Chevrette M.G."/>
            <person name="De Carvalho L.P.S."/>
            <person name="Shen B."/>
        </authorList>
    </citation>
    <scope>NUCLEOTIDE SEQUENCE [LARGE SCALE GENOMIC DNA]</scope>
    <source>
        <strain evidence="2 3">NPDC019377</strain>
    </source>
</reference>
<dbReference type="Pfam" id="PF13460">
    <property type="entry name" value="NAD_binding_10"/>
    <property type="match status" value="1"/>
</dbReference>
<protein>
    <submittedName>
        <fullName evidence="2">NAD(P)-dependent oxidoreductase</fullName>
    </submittedName>
</protein>
<gene>
    <name evidence="2" type="ORF">ACH49Z_28115</name>
</gene>